<dbReference type="AlphaFoldDB" id="A0A5B9EBQ5"/>
<evidence type="ECO:0000256" key="8">
    <source>
        <dbReference type="SAM" id="Phobius"/>
    </source>
</evidence>
<dbReference type="Proteomes" id="UP000321820">
    <property type="component" value="Chromosome"/>
</dbReference>
<dbReference type="KEGG" id="talb:FTW19_11760"/>
<feature type="transmembrane region" description="Helical" evidence="8">
    <location>
        <begin position="426"/>
        <end position="446"/>
    </location>
</feature>
<sequence length="495" mass="54890">MEVPVSDEHTPLSVRIPMLFGALKYRLRLILIVLVVVFAGSAAYIEQMPNVYRAQTQILVNPQRISDKYVSSAVSMGASDRLNTLSQQILSASRLEKILDDFQLFPKLRGKVSREELIERMRKNIGIELKHNADGLSAFTLSYTGDSAKEVAAVANKLADSFITWNLQDREQEAQGTTAFLANELVTTKTQLDALENQLSAYKLRHLGELPDQLQANMQTLSRLQVELQANVEGQSRLDHEALLAASASPDPVSQRTPGPSSNPRQRLVSEKLAAQAELAELRKHYTDSFPDVIQKQAEIHALDERIAATPVVDAAALSSPDAQPTANPQLQLIRRDRARLVSEQRNIQASISRYQSKVDSAPLREQEISQLLRDYDTTKDHYRSLLEKNYSAQMAAQLEHDQKGGSFTMLDSARVPDIPTGPKRMPLLIGAFCLALILAGGTAFVSEMMDSTVKSELELRDCLPGIPLLGITPTMERTQMRRVLAPARYLLGGQ</sequence>
<evidence type="ECO:0000259" key="10">
    <source>
        <dbReference type="Pfam" id="PF13807"/>
    </source>
</evidence>
<reference evidence="11 12" key="1">
    <citation type="submission" date="2019-08" db="EMBL/GenBank/DDBJ databases">
        <title>Complete genome sequence of Terriglobus albidus strain ORNL.</title>
        <authorList>
            <person name="Podar M."/>
        </authorList>
    </citation>
    <scope>NUCLEOTIDE SEQUENCE [LARGE SCALE GENOMIC DNA]</scope>
    <source>
        <strain evidence="11 12">ORNL</strain>
    </source>
</reference>
<dbReference type="OrthoDB" id="9795292at2"/>
<keyword evidence="12" id="KW-1185">Reference proteome</keyword>
<evidence type="ECO:0000313" key="12">
    <source>
        <dbReference type="Proteomes" id="UP000321820"/>
    </source>
</evidence>
<evidence type="ECO:0000256" key="3">
    <source>
        <dbReference type="ARBA" id="ARBA00022692"/>
    </source>
</evidence>
<feature type="domain" description="Polysaccharide chain length determinant N-terminal" evidence="9">
    <location>
        <begin position="19"/>
        <end position="101"/>
    </location>
</feature>
<feature type="transmembrane region" description="Helical" evidence="8">
    <location>
        <begin position="25"/>
        <end position="45"/>
    </location>
</feature>
<dbReference type="InterPro" id="IPR050445">
    <property type="entry name" value="Bact_polysacc_biosynth/exp"/>
</dbReference>
<evidence type="ECO:0000256" key="1">
    <source>
        <dbReference type="ARBA" id="ARBA00004651"/>
    </source>
</evidence>
<evidence type="ECO:0000259" key="9">
    <source>
        <dbReference type="Pfam" id="PF02706"/>
    </source>
</evidence>
<dbReference type="InterPro" id="IPR032807">
    <property type="entry name" value="GNVR"/>
</dbReference>
<feature type="compositionally biased region" description="Polar residues" evidence="7">
    <location>
        <begin position="252"/>
        <end position="265"/>
    </location>
</feature>
<dbReference type="PANTHER" id="PTHR32309:SF13">
    <property type="entry name" value="FERRIC ENTEROBACTIN TRANSPORT PROTEIN FEPE"/>
    <property type="match status" value="1"/>
</dbReference>
<name>A0A5B9EBQ5_9BACT</name>
<comment type="subcellular location">
    <subcellularLocation>
        <location evidence="1">Cell membrane</location>
        <topology evidence="1">Multi-pass membrane protein</topology>
    </subcellularLocation>
</comment>
<feature type="domain" description="Tyrosine-protein kinase G-rich" evidence="10">
    <location>
        <begin position="366"/>
        <end position="448"/>
    </location>
</feature>
<feature type="coiled-coil region" evidence="6">
    <location>
        <begin position="178"/>
        <end position="205"/>
    </location>
</feature>
<accession>A0A5B9EBQ5</accession>
<keyword evidence="2" id="KW-1003">Cell membrane</keyword>
<dbReference type="GO" id="GO:0004713">
    <property type="term" value="F:protein tyrosine kinase activity"/>
    <property type="evidence" value="ECO:0007669"/>
    <property type="project" value="TreeGrafter"/>
</dbReference>
<dbReference type="InterPro" id="IPR003856">
    <property type="entry name" value="LPS_length_determ_N"/>
</dbReference>
<dbReference type="Pfam" id="PF02706">
    <property type="entry name" value="Wzz"/>
    <property type="match status" value="1"/>
</dbReference>
<evidence type="ECO:0000256" key="6">
    <source>
        <dbReference type="SAM" id="Coils"/>
    </source>
</evidence>
<proteinExistence type="predicted"/>
<dbReference type="Pfam" id="PF13807">
    <property type="entry name" value="GNVR"/>
    <property type="match status" value="1"/>
</dbReference>
<evidence type="ECO:0000256" key="2">
    <source>
        <dbReference type="ARBA" id="ARBA00022475"/>
    </source>
</evidence>
<keyword evidence="6" id="KW-0175">Coiled coil</keyword>
<protein>
    <submittedName>
        <fullName evidence="11">Lipopolysaccharide biosynthesis protein</fullName>
    </submittedName>
</protein>
<keyword evidence="4 8" id="KW-1133">Transmembrane helix</keyword>
<dbReference type="GO" id="GO:0005886">
    <property type="term" value="C:plasma membrane"/>
    <property type="evidence" value="ECO:0007669"/>
    <property type="project" value="UniProtKB-SubCell"/>
</dbReference>
<organism evidence="11 12">
    <name type="scientific">Terriglobus albidus</name>
    <dbReference type="NCBI Taxonomy" id="1592106"/>
    <lineage>
        <taxon>Bacteria</taxon>
        <taxon>Pseudomonadati</taxon>
        <taxon>Acidobacteriota</taxon>
        <taxon>Terriglobia</taxon>
        <taxon>Terriglobales</taxon>
        <taxon>Acidobacteriaceae</taxon>
        <taxon>Terriglobus</taxon>
    </lineage>
</organism>
<evidence type="ECO:0000313" key="11">
    <source>
        <dbReference type="EMBL" id="QEE28615.1"/>
    </source>
</evidence>
<dbReference type="EMBL" id="CP042806">
    <property type="protein sequence ID" value="QEE28615.1"/>
    <property type="molecule type" value="Genomic_DNA"/>
</dbReference>
<dbReference type="PANTHER" id="PTHR32309">
    <property type="entry name" value="TYROSINE-PROTEIN KINASE"/>
    <property type="match status" value="1"/>
</dbReference>
<feature type="region of interest" description="Disordered" evidence="7">
    <location>
        <begin position="247"/>
        <end position="268"/>
    </location>
</feature>
<keyword evidence="3 8" id="KW-0812">Transmembrane</keyword>
<evidence type="ECO:0000256" key="7">
    <source>
        <dbReference type="SAM" id="MobiDB-lite"/>
    </source>
</evidence>
<keyword evidence="5 8" id="KW-0472">Membrane</keyword>
<evidence type="ECO:0000256" key="4">
    <source>
        <dbReference type="ARBA" id="ARBA00022989"/>
    </source>
</evidence>
<evidence type="ECO:0000256" key="5">
    <source>
        <dbReference type="ARBA" id="ARBA00023136"/>
    </source>
</evidence>
<gene>
    <name evidence="11" type="ORF">FTW19_11760</name>
</gene>